<gene>
    <name evidence="3" type="ORF">PAPYR_3029</name>
</gene>
<proteinExistence type="predicted"/>
<evidence type="ECO:0000313" key="3">
    <source>
        <dbReference type="EMBL" id="KAJ4460781.1"/>
    </source>
</evidence>
<evidence type="ECO:0000256" key="1">
    <source>
        <dbReference type="SAM" id="MobiDB-lite"/>
    </source>
</evidence>
<organism evidence="3 4">
    <name type="scientific">Paratrimastix pyriformis</name>
    <dbReference type="NCBI Taxonomy" id="342808"/>
    <lineage>
        <taxon>Eukaryota</taxon>
        <taxon>Metamonada</taxon>
        <taxon>Preaxostyla</taxon>
        <taxon>Paratrimastigidae</taxon>
        <taxon>Paratrimastix</taxon>
    </lineage>
</organism>
<keyword evidence="2" id="KW-0472">Membrane</keyword>
<keyword evidence="2" id="KW-1133">Transmembrane helix</keyword>
<dbReference type="Proteomes" id="UP001141327">
    <property type="component" value="Unassembled WGS sequence"/>
</dbReference>
<dbReference type="EMBL" id="JAPMOS010000011">
    <property type="protein sequence ID" value="KAJ4460781.1"/>
    <property type="molecule type" value="Genomic_DNA"/>
</dbReference>
<feature type="compositionally biased region" description="Basic and acidic residues" evidence="1">
    <location>
        <begin position="141"/>
        <end position="150"/>
    </location>
</feature>
<evidence type="ECO:0000313" key="4">
    <source>
        <dbReference type="Proteomes" id="UP001141327"/>
    </source>
</evidence>
<name>A0ABQ8UNP3_9EUKA</name>
<feature type="region of interest" description="Disordered" evidence="1">
    <location>
        <begin position="114"/>
        <end position="156"/>
    </location>
</feature>
<keyword evidence="2" id="KW-0812">Transmembrane</keyword>
<sequence>MLCASSGTGFVAVQELKMSKTLWIIEMVTLFLLVILEILSIHFMRTVQILAENAAEQVILMAAGAMEEEAPPRESRPYYIATSPGMSSPLLVPITSTPRPRLVVVNPQGTPCLARLSDSRIPGSESPHSVTPLLSPPTAREVQRPADHHPNAQTPA</sequence>
<comment type="caution">
    <text evidence="3">The sequence shown here is derived from an EMBL/GenBank/DDBJ whole genome shotgun (WGS) entry which is preliminary data.</text>
</comment>
<keyword evidence="4" id="KW-1185">Reference proteome</keyword>
<accession>A0ABQ8UNP3</accession>
<protein>
    <submittedName>
        <fullName evidence="3">Uncharacterized protein</fullName>
    </submittedName>
</protein>
<feature type="transmembrane region" description="Helical" evidence="2">
    <location>
        <begin position="22"/>
        <end position="43"/>
    </location>
</feature>
<evidence type="ECO:0000256" key="2">
    <source>
        <dbReference type="SAM" id="Phobius"/>
    </source>
</evidence>
<reference evidence="3" key="1">
    <citation type="journal article" date="2022" name="bioRxiv">
        <title>Genomics of Preaxostyla Flagellates Illuminates Evolutionary Transitions and the Path Towards Mitochondrial Loss.</title>
        <authorList>
            <person name="Novak L.V.F."/>
            <person name="Treitli S.C."/>
            <person name="Pyrih J."/>
            <person name="Halakuc P."/>
            <person name="Pipaliya S.V."/>
            <person name="Vacek V."/>
            <person name="Brzon O."/>
            <person name="Soukal P."/>
            <person name="Eme L."/>
            <person name="Dacks J.B."/>
            <person name="Karnkowska A."/>
            <person name="Elias M."/>
            <person name="Hampl V."/>
        </authorList>
    </citation>
    <scope>NUCLEOTIDE SEQUENCE</scope>
    <source>
        <strain evidence="3">RCP-MX</strain>
    </source>
</reference>